<dbReference type="RefSeq" id="WP_162662653.1">
    <property type="nucleotide sequence ID" value="NZ_CP048020.1"/>
</dbReference>
<gene>
    <name evidence="1" type="ORF">GWP43_03170</name>
</gene>
<dbReference type="AlphaFoldDB" id="A0A6P1XZ29"/>
<accession>A0A6P1XZ29</accession>
<name>A0A6P1XZ29_9SPIR</name>
<evidence type="ECO:0008006" key="3">
    <source>
        <dbReference type="Google" id="ProtNLM"/>
    </source>
</evidence>
<evidence type="ECO:0000313" key="2">
    <source>
        <dbReference type="Proteomes" id="UP000464374"/>
    </source>
</evidence>
<dbReference type="EMBL" id="CP048020">
    <property type="protein sequence ID" value="QHX42615.1"/>
    <property type="molecule type" value="Genomic_DNA"/>
</dbReference>
<protein>
    <recommendedName>
        <fullName evidence="3">Flagellar protein FlgN</fullName>
    </recommendedName>
</protein>
<proteinExistence type="predicted"/>
<evidence type="ECO:0000313" key="1">
    <source>
        <dbReference type="EMBL" id="QHX42615.1"/>
    </source>
</evidence>
<reference evidence="1 2" key="1">
    <citation type="submission" date="2020-01" db="EMBL/GenBank/DDBJ databases">
        <title>Complete genome sequence of a human oral phylogroup 1 Treponema sp. strain ATCC 700766, originally isolated from periodontitis dental plaque.</title>
        <authorList>
            <person name="Chan Y."/>
            <person name="Huo Y.-B."/>
            <person name="Yu X.-L."/>
            <person name="Zeng H."/>
            <person name="Leung W.-K."/>
            <person name="Watt R.M."/>
        </authorList>
    </citation>
    <scope>NUCLEOTIDE SEQUENCE [LARGE SCALE GENOMIC DNA]</scope>
    <source>
        <strain evidence="1 2">OMZ 804</strain>
    </source>
</reference>
<sequence>MDKVSAAGKIEQVLQQQINVMKEVYAYQKELSDSVRNRSWEGIERCVLKSTQASNEFLRLDKQCFLLLNQLDPYNEEVSDFYGYIASLPAENQKKLSYLYRRLQQQVQLSKTANDTLDAYVTHVQTLVQDMMDAAEIGTRTAFYTRTGAPSQSNYSSLVIDTVF</sequence>
<organism evidence="1 2">
    <name type="scientific">Treponema vincentii</name>
    <dbReference type="NCBI Taxonomy" id="69710"/>
    <lineage>
        <taxon>Bacteria</taxon>
        <taxon>Pseudomonadati</taxon>
        <taxon>Spirochaetota</taxon>
        <taxon>Spirochaetia</taxon>
        <taxon>Spirochaetales</taxon>
        <taxon>Treponemataceae</taxon>
        <taxon>Treponema</taxon>
    </lineage>
</organism>
<dbReference type="Proteomes" id="UP000464374">
    <property type="component" value="Chromosome"/>
</dbReference>
<dbReference type="KEGG" id="trz:GWP43_03170"/>